<dbReference type="Gene3D" id="1.10.10.10">
    <property type="entry name" value="Winged helix-like DNA-binding domain superfamily/Winged helix DNA-binding domain"/>
    <property type="match status" value="1"/>
</dbReference>
<dbReference type="PANTHER" id="PTHR35807:SF2">
    <property type="entry name" value="TRANSCRIPTIONAL ACTIVATOR DOMAIN"/>
    <property type="match status" value="1"/>
</dbReference>
<evidence type="ECO:0000256" key="5">
    <source>
        <dbReference type="ARBA" id="ARBA00023125"/>
    </source>
</evidence>
<feature type="modified residue" description="4-aspartylphosphate" evidence="7">
    <location>
        <position position="53"/>
    </location>
</feature>
<evidence type="ECO:0000313" key="10">
    <source>
        <dbReference type="Proteomes" id="UP000242949"/>
    </source>
</evidence>
<reference evidence="10" key="1">
    <citation type="submission" date="2016-09" db="EMBL/GenBank/DDBJ databases">
        <authorList>
            <person name="Varghese N."/>
            <person name="Submissions S."/>
        </authorList>
    </citation>
    <scope>NUCLEOTIDE SEQUENCE [LARGE SCALE GENOMIC DNA]</scope>
    <source>
        <strain evidence="10">S5</strain>
    </source>
</reference>
<keyword evidence="6" id="KW-0804">Transcription</keyword>
<evidence type="ECO:0000256" key="6">
    <source>
        <dbReference type="ARBA" id="ARBA00023163"/>
    </source>
</evidence>
<dbReference type="SMART" id="SM00862">
    <property type="entry name" value="Trans_reg_C"/>
    <property type="match status" value="1"/>
</dbReference>
<keyword evidence="5" id="KW-0238">DNA-binding</keyword>
<evidence type="ECO:0000256" key="7">
    <source>
        <dbReference type="PROSITE-ProRule" id="PRU00169"/>
    </source>
</evidence>
<keyword evidence="10" id="KW-1185">Reference proteome</keyword>
<evidence type="ECO:0000256" key="3">
    <source>
        <dbReference type="ARBA" id="ARBA00023012"/>
    </source>
</evidence>
<dbReference type="GO" id="GO:0006355">
    <property type="term" value="P:regulation of DNA-templated transcription"/>
    <property type="evidence" value="ECO:0007669"/>
    <property type="project" value="InterPro"/>
</dbReference>
<keyword evidence="3" id="KW-0902">Two-component regulatory system</keyword>
<dbReference type="SUPFAM" id="SSF52172">
    <property type="entry name" value="CheY-like"/>
    <property type="match status" value="1"/>
</dbReference>
<feature type="domain" description="Response regulatory" evidence="8">
    <location>
        <begin position="2"/>
        <end position="116"/>
    </location>
</feature>
<dbReference type="PANTHER" id="PTHR35807">
    <property type="entry name" value="TRANSCRIPTIONAL REGULATOR REDD-RELATED"/>
    <property type="match status" value="1"/>
</dbReference>
<dbReference type="Pfam" id="PF00072">
    <property type="entry name" value="Response_reg"/>
    <property type="match status" value="1"/>
</dbReference>
<dbReference type="GO" id="GO:0000160">
    <property type="term" value="P:phosphorelay signal transduction system"/>
    <property type="evidence" value="ECO:0007669"/>
    <property type="project" value="UniProtKB-KW"/>
</dbReference>
<dbReference type="InterPro" id="IPR001789">
    <property type="entry name" value="Sig_transdc_resp-reg_receiver"/>
</dbReference>
<keyword evidence="7" id="KW-0597">Phosphoprotein</keyword>
<accession>A0A1G6GRG1</accession>
<dbReference type="Gene3D" id="3.40.50.2300">
    <property type="match status" value="1"/>
</dbReference>
<dbReference type="InterPro" id="IPR016032">
    <property type="entry name" value="Sig_transdc_resp-reg_C-effctor"/>
</dbReference>
<dbReference type="SMART" id="SM01043">
    <property type="entry name" value="BTAD"/>
    <property type="match status" value="1"/>
</dbReference>
<proteinExistence type="inferred from homology"/>
<dbReference type="Pfam" id="PF03704">
    <property type="entry name" value="BTAD"/>
    <property type="match status" value="1"/>
</dbReference>
<dbReference type="EMBL" id="FMYI01000001">
    <property type="protein sequence ID" value="SDB84325.1"/>
    <property type="molecule type" value="Genomic_DNA"/>
</dbReference>
<evidence type="ECO:0000259" key="8">
    <source>
        <dbReference type="PROSITE" id="PS50110"/>
    </source>
</evidence>
<dbReference type="InterPro" id="IPR011990">
    <property type="entry name" value="TPR-like_helical_dom_sf"/>
</dbReference>
<name>A0A1G6GRG1_9BACI</name>
<keyword evidence="4" id="KW-0805">Transcription regulation</keyword>
<dbReference type="InterPro" id="IPR036388">
    <property type="entry name" value="WH-like_DNA-bd_sf"/>
</dbReference>
<dbReference type="Gene3D" id="1.25.40.10">
    <property type="entry name" value="Tetratricopeptide repeat domain"/>
    <property type="match status" value="1"/>
</dbReference>
<dbReference type="InterPro" id="IPR051677">
    <property type="entry name" value="AfsR-DnrI-RedD_regulator"/>
</dbReference>
<dbReference type="InterPro" id="IPR001867">
    <property type="entry name" value="OmpR/PhoB-type_DNA-bd"/>
</dbReference>
<dbReference type="SMART" id="SM00448">
    <property type="entry name" value="REC"/>
    <property type="match status" value="1"/>
</dbReference>
<dbReference type="GO" id="GO:0005737">
    <property type="term" value="C:cytoplasm"/>
    <property type="evidence" value="ECO:0007669"/>
    <property type="project" value="UniProtKB-SubCell"/>
</dbReference>
<dbReference type="RefSeq" id="WP_176759190.1">
    <property type="nucleotide sequence ID" value="NZ_FMYI01000001.1"/>
</dbReference>
<evidence type="ECO:0000313" key="9">
    <source>
        <dbReference type="EMBL" id="SDB84325.1"/>
    </source>
</evidence>
<dbReference type="GO" id="GO:0003677">
    <property type="term" value="F:DNA binding"/>
    <property type="evidence" value="ECO:0007669"/>
    <property type="project" value="UniProtKB-KW"/>
</dbReference>
<dbReference type="AlphaFoldDB" id="A0A1G6GRG1"/>
<dbReference type="STRING" id="1612202.SAMN05421734_101406"/>
<dbReference type="Proteomes" id="UP000242949">
    <property type="component" value="Unassembled WGS sequence"/>
</dbReference>
<dbReference type="PROSITE" id="PS50110">
    <property type="entry name" value="RESPONSE_REGULATORY"/>
    <property type="match status" value="1"/>
</dbReference>
<organism evidence="9 10">
    <name type="scientific">Pelagirhabdus alkalitolerans</name>
    <dbReference type="NCBI Taxonomy" id="1612202"/>
    <lineage>
        <taxon>Bacteria</taxon>
        <taxon>Bacillati</taxon>
        <taxon>Bacillota</taxon>
        <taxon>Bacilli</taxon>
        <taxon>Bacillales</taxon>
        <taxon>Bacillaceae</taxon>
        <taxon>Pelagirhabdus</taxon>
    </lineage>
</organism>
<dbReference type="InterPro" id="IPR011006">
    <property type="entry name" value="CheY-like_superfamily"/>
</dbReference>
<gene>
    <name evidence="9" type="ORF">SAMN05421734_101406</name>
</gene>
<sequence length="377" mass="44818">MNVCIFDDESMAINFLSHQLKKIDDVKIRFTSTTPYIGDYMKVLEEVDVVFLDIEMPEVDGLALAEQLNEKHPHLHIVFVSAYKGYAVEAFELSALDYLLKPVKRERLEKTIHRIKQKLTLRPEKPINTKKALHICTFGQLKFWLDEEDITDTIQWRTNKSKEVFLFLLHHSGNVISKDKIVDTIWPDATPEKGFANLYVNIYNIRKSLKHLDEFIFIASTEDGYVLKLSKANVDKQTWYDYFKNAEALNQETLSRYTTFLNLYKGRYLEGYDYIWAESVRFEMEEIWLKHAKALADFHYQEGNVEQASRFYTSIIKCRPDNEQIAFRLMKLYARFNYRMLVEHQYKDLKQHLNELDVEVDPDIQSWFLKWQTNYKI</sequence>
<dbReference type="Pfam" id="PF00486">
    <property type="entry name" value="Trans_reg_C"/>
    <property type="match status" value="1"/>
</dbReference>
<comment type="similarity">
    <text evidence="2">Belongs to the AfsR/DnrI/RedD regulatory family.</text>
</comment>
<dbReference type="InterPro" id="IPR005158">
    <property type="entry name" value="BTAD"/>
</dbReference>
<protein>
    <submittedName>
        <fullName evidence="9">Two-component response regulator, SAPR family, consists of REC, wHTH and BTAD domains</fullName>
    </submittedName>
</protein>
<comment type="subcellular location">
    <subcellularLocation>
        <location evidence="1">Cytoplasm</location>
    </subcellularLocation>
</comment>
<evidence type="ECO:0000256" key="4">
    <source>
        <dbReference type="ARBA" id="ARBA00023015"/>
    </source>
</evidence>
<evidence type="ECO:0000256" key="2">
    <source>
        <dbReference type="ARBA" id="ARBA00005820"/>
    </source>
</evidence>
<evidence type="ECO:0000256" key="1">
    <source>
        <dbReference type="ARBA" id="ARBA00004496"/>
    </source>
</evidence>
<dbReference type="SUPFAM" id="SSF48452">
    <property type="entry name" value="TPR-like"/>
    <property type="match status" value="1"/>
</dbReference>
<dbReference type="SUPFAM" id="SSF46894">
    <property type="entry name" value="C-terminal effector domain of the bipartite response regulators"/>
    <property type="match status" value="1"/>
</dbReference>